<accession>A0A0H4T9X8</accession>
<evidence type="ECO:0000259" key="7">
    <source>
        <dbReference type="PROSITE" id="PS50011"/>
    </source>
</evidence>
<dbReference type="InterPro" id="IPR011009">
    <property type="entry name" value="Kinase-like_dom_sf"/>
</dbReference>
<dbReference type="CDD" id="cd14014">
    <property type="entry name" value="STKc_PknB_like"/>
    <property type="match status" value="1"/>
</dbReference>
<evidence type="ECO:0000256" key="3">
    <source>
        <dbReference type="ARBA" id="ARBA00022679"/>
    </source>
</evidence>
<dbReference type="EC" id="2.7.11.1" evidence="1"/>
<dbReference type="GO" id="GO:0004674">
    <property type="term" value="F:protein serine/threonine kinase activity"/>
    <property type="evidence" value="ECO:0007669"/>
    <property type="project" value="UniProtKB-KW"/>
</dbReference>
<keyword evidence="5 8" id="KW-0418">Kinase</keyword>
<dbReference type="Gene3D" id="3.30.200.20">
    <property type="entry name" value="Phosphorylase Kinase, domain 1"/>
    <property type="match status" value="1"/>
</dbReference>
<dbReference type="EMBL" id="KT007046">
    <property type="protein sequence ID" value="AKQ04731.1"/>
    <property type="molecule type" value="Genomic_DNA"/>
</dbReference>
<dbReference type="PANTHER" id="PTHR43289">
    <property type="entry name" value="MITOGEN-ACTIVATED PROTEIN KINASE KINASE KINASE 20-RELATED"/>
    <property type="match status" value="1"/>
</dbReference>
<dbReference type="AlphaFoldDB" id="A0A0H4T9X8"/>
<dbReference type="FunFam" id="1.10.510.10:FF:000021">
    <property type="entry name" value="Serine/threonine protein kinase"/>
    <property type="match status" value="1"/>
</dbReference>
<dbReference type="PIRSF" id="PIRSF000654">
    <property type="entry name" value="Integrin-linked_kinase"/>
    <property type="match status" value="1"/>
</dbReference>
<evidence type="ECO:0000313" key="8">
    <source>
        <dbReference type="EMBL" id="AKQ04731.1"/>
    </source>
</evidence>
<organism evidence="8">
    <name type="scientific">uncultured Gemmatimonadetes bacterium Rifle_16ft_4_minimus_7</name>
    <dbReference type="NCBI Taxonomy" id="1665098"/>
    <lineage>
        <taxon>Bacteria</taxon>
        <taxon>Pseudomonadati</taxon>
        <taxon>Gemmatimonadota</taxon>
        <taxon>environmental samples</taxon>
    </lineage>
</organism>
<proteinExistence type="predicted"/>
<dbReference type="SMART" id="SM00220">
    <property type="entry name" value="S_TKc"/>
    <property type="match status" value="1"/>
</dbReference>
<keyword evidence="6" id="KW-0067">ATP-binding</keyword>
<protein>
    <recommendedName>
        <fullName evidence="1">non-specific serine/threonine protein kinase</fullName>
        <ecNumber evidence="1">2.7.11.1</ecNumber>
    </recommendedName>
</protein>
<keyword evidence="3 8" id="KW-0808">Transferase</keyword>
<dbReference type="PANTHER" id="PTHR43289:SF6">
    <property type="entry name" value="SERINE_THREONINE-PROTEIN KINASE NEKL-3"/>
    <property type="match status" value="1"/>
</dbReference>
<dbReference type="SUPFAM" id="SSF56112">
    <property type="entry name" value="Protein kinase-like (PK-like)"/>
    <property type="match status" value="1"/>
</dbReference>
<evidence type="ECO:0000256" key="2">
    <source>
        <dbReference type="ARBA" id="ARBA00022527"/>
    </source>
</evidence>
<keyword evidence="2 8" id="KW-0723">Serine/threonine-protein kinase</keyword>
<evidence type="ECO:0000256" key="1">
    <source>
        <dbReference type="ARBA" id="ARBA00012513"/>
    </source>
</evidence>
<reference evidence="8" key="1">
    <citation type="journal article" date="2015" name="ISME J.">
        <title>Aquifer environment selects for microbial species cohorts in sediment and groundwater.</title>
        <authorList>
            <person name="Hug L.A."/>
            <person name="Thomas B.C."/>
            <person name="Brown C.T."/>
            <person name="Frischkorn K.R."/>
            <person name="Williams K.H."/>
            <person name="Tringe S.G."/>
            <person name="Banfield J.F."/>
        </authorList>
    </citation>
    <scope>NUCLEOTIDE SEQUENCE</scope>
</reference>
<feature type="domain" description="Protein kinase" evidence="7">
    <location>
        <begin position="13"/>
        <end position="273"/>
    </location>
</feature>
<dbReference type="Pfam" id="PF00069">
    <property type="entry name" value="Pkinase"/>
    <property type="match status" value="1"/>
</dbReference>
<evidence type="ECO:0000256" key="6">
    <source>
        <dbReference type="ARBA" id="ARBA00022840"/>
    </source>
</evidence>
<evidence type="ECO:0000256" key="5">
    <source>
        <dbReference type="ARBA" id="ARBA00022777"/>
    </source>
</evidence>
<dbReference type="GO" id="GO:0005524">
    <property type="term" value="F:ATP binding"/>
    <property type="evidence" value="ECO:0007669"/>
    <property type="project" value="UniProtKB-KW"/>
</dbReference>
<dbReference type="PROSITE" id="PS50011">
    <property type="entry name" value="PROTEIN_KINASE_DOM"/>
    <property type="match status" value="1"/>
</dbReference>
<sequence>MLSMVRQALGDRYTVEREIGRGGAARVFLAQDREGGKVALKILHPELALSVTAQRFLREIGMLSKLQHPHIAQMVDYGELDFLVYYAMRYIEGPSLRVHLDRARRLSVVDAVRLARDLLDALATAHREGIVHRDVKPENVVLAREGAVLLDFGIARAIMASGTERLTRSGFTVGTSAYMSPEQVNGSQEIDHRSDLYSLGCVLFECLAGSPPFLDPLEEAVLKMHTARPAPDVRRAREDTPRPLADAIGRALEKEPRDRWQSAGEMLDALPAVRA</sequence>
<name>A0A0H4T9X8_9BACT</name>
<dbReference type="InterPro" id="IPR008271">
    <property type="entry name" value="Ser/Thr_kinase_AS"/>
</dbReference>
<dbReference type="InterPro" id="IPR000719">
    <property type="entry name" value="Prot_kinase_dom"/>
</dbReference>
<dbReference type="Gene3D" id="1.10.510.10">
    <property type="entry name" value="Transferase(Phosphotransferase) domain 1"/>
    <property type="match status" value="1"/>
</dbReference>
<evidence type="ECO:0000256" key="4">
    <source>
        <dbReference type="ARBA" id="ARBA00022741"/>
    </source>
</evidence>
<keyword evidence="4" id="KW-0547">Nucleotide-binding</keyword>
<dbReference type="PROSITE" id="PS00108">
    <property type="entry name" value="PROTEIN_KINASE_ST"/>
    <property type="match status" value="1"/>
</dbReference>